<dbReference type="GO" id="GO:0008270">
    <property type="term" value="F:zinc ion binding"/>
    <property type="evidence" value="ECO:0007669"/>
    <property type="project" value="UniProtKB-KW"/>
</dbReference>
<dbReference type="Proteomes" id="UP000095280">
    <property type="component" value="Unplaced"/>
</dbReference>
<evidence type="ECO:0000256" key="4">
    <source>
        <dbReference type="ARBA" id="ARBA00022833"/>
    </source>
</evidence>
<evidence type="ECO:0000259" key="6">
    <source>
        <dbReference type="PROSITE" id="PS50157"/>
    </source>
</evidence>
<evidence type="ECO:0000313" key="7">
    <source>
        <dbReference type="Proteomes" id="UP000095280"/>
    </source>
</evidence>
<dbReference type="PROSITE" id="PS00028">
    <property type="entry name" value="ZINC_FINGER_C2H2_1"/>
    <property type="match status" value="1"/>
</dbReference>
<proteinExistence type="predicted"/>
<evidence type="ECO:0000256" key="3">
    <source>
        <dbReference type="ARBA" id="ARBA00022771"/>
    </source>
</evidence>
<dbReference type="SUPFAM" id="SSF57667">
    <property type="entry name" value="beta-beta-alpha zinc fingers"/>
    <property type="match status" value="2"/>
</dbReference>
<dbReference type="InterPro" id="IPR050688">
    <property type="entry name" value="Zinc_finger/UBP_domain"/>
</dbReference>
<dbReference type="PROSITE" id="PS50157">
    <property type="entry name" value="ZINC_FINGER_C2H2_2"/>
    <property type="match status" value="1"/>
</dbReference>
<dbReference type="Pfam" id="PF13894">
    <property type="entry name" value="zf-C2H2_4"/>
    <property type="match status" value="1"/>
</dbReference>
<keyword evidence="7" id="KW-1185">Reference proteome</keyword>
<dbReference type="AlphaFoldDB" id="A0A1I8FTE5"/>
<keyword evidence="4" id="KW-0862">Zinc</keyword>
<dbReference type="SMART" id="SM00355">
    <property type="entry name" value="ZnF_C2H2"/>
    <property type="match status" value="3"/>
</dbReference>
<keyword evidence="2" id="KW-0677">Repeat</keyword>
<dbReference type="PANTHER" id="PTHR24403">
    <property type="entry name" value="ZINC FINGER PROTEIN"/>
    <property type="match status" value="1"/>
</dbReference>
<dbReference type="Gene3D" id="3.30.160.60">
    <property type="entry name" value="Classic Zinc Finger"/>
    <property type="match status" value="1"/>
</dbReference>
<evidence type="ECO:0000256" key="5">
    <source>
        <dbReference type="PROSITE-ProRule" id="PRU00042"/>
    </source>
</evidence>
<protein>
    <submittedName>
        <fullName evidence="8">C2H2-type domain-containing protein</fullName>
    </submittedName>
</protein>
<name>A0A1I8FTE5_9PLAT</name>
<dbReference type="InterPro" id="IPR013087">
    <property type="entry name" value="Znf_C2H2_type"/>
</dbReference>
<dbReference type="GO" id="GO:0010468">
    <property type="term" value="P:regulation of gene expression"/>
    <property type="evidence" value="ECO:0007669"/>
    <property type="project" value="TreeGrafter"/>
</dbReference>
<organism evidence="7 8">
    <name type="scientific">Macrostomum lignano</name>
    <dbReference type="NCBI Taxonomy" id="282301"/>
    <lineage>
        <taxon>Eukaryota</taxon>
        <taxon>Metazoa</taxon>
        <taxon>Spiralia</taxon>
        <taxon>Lophotrochozoa</taxon>
        <taxon>Platyhelminthes</taxon>
        <taxon>Rhabditophora</taxon>
        <taxon>Macrostomorpha</taxon>
        <taxon>Macrostomida</taxon>
        <taxon>Macrostomidae</taxon>
        <taxon>Macrostomum</taxon>
    </lineage>
</organism>
<dbReference type="GO" id="GO:0005634">
    <property type="term" value="C:nucleus"/>
    <property type="evidence" value="ECO:0007669"/>
    <property type="project" value="TreeGrafter"/>
</dbReference>
<accession>A0A1I8FTE5</accession>
<keyword evidence="3 5" id="KW-0863">Zinc-finger</keyword>
<evidence type="ECO:0000313" key="8">
    <source>
        <dbReference type="WBParaSite" id="maker-unitig_5623-snap-gene-0.1-mRNA-1"/>
    </source>
</evidence>
<evidence type="ECO:0000256" key="2">
    <source>
        <dbReference type="ARBA" id="ARBA00022737"/>
    </source>
</evidence>
<sequence>PSHQNQRICGQALPAAEEVLGSSLGEAADEIDDINKYLHRCPLCSAKFVNKISMSRHVRTHHIDDDQFNCGLCGKAFDNHLAKHRLEKHSRLLSLRQGRPVSASVSASVGSSRPFACQHCPYQSTTLGNLRAHELCRHSDMLADCAVADIAPAYPEAATCAVAHSAAPVAGRVYAGSARSQSQYWYRGCSGVLLGEILSCIQDESSLRLADPAAVELDTGAAVADEAFL</sequence>
<evidence type="ECO:0000256" key="1">
    <source>
        <dbReference type="ARBA" id="ARBA00022723"/>
    </source>
</evidence>
<dbReference type="WBParaSite" id="maker-unitig_5623-snap-gene-0.1-mRNA-1">
    <property type="protein sequence ID" value="maker-unitig_5623-snap-gene-0.1-mRNA-1"/>
    <property type="gene ID" value="maker-unitig_5623-snap-gene-0.1"/>
</dbReference>
<reference evidence="8" key="1">
    <citation type="submission" date="2016-11" db="UniProtKB">
        <authorList>
            <consortium name="WormBaseParasite"/>
        </authorList>
    </citation>
    <scope>IDENTIFICATION</scope>
</reference>
<feature type="domain" description="C2H2-type" evidence="6">
    <location>
        <begin position="39"/>
        <end position="66"/>
    </location>
</feature>
<dbReference type="PANTHER" id="PTHR24403:SF67">
    <property type="entry name" value="FI01116P-RELATED"/>
    <property type="match status" value="1"/>
</dbReference>
<dbReference type="InterPro" id="IPR036236">
    <property type="entry name" value="Znf_C2H2_sf"/>
</dbReference>
<keyword evidence="1" id="KW-0479">Metal-binding</keyword>